<gene>
    <name evidence="1" type="ORF">AHIS1636_26230</name>
</gene>
<accession>A0ABQ5MW21</accession>
<name>A0ABQ5MW21_9MICC</name>
<reference evidence="1 2" key="1">
    <citation type="journal article" date="2023" name="Int. J. Syst. Evol. Microbiol.">
        <title>Arthrobacter mangrovi sp. nov., an actinobacterium isolated from the rhizosphere of a mangrove.</title>
        <authorList>
            <person name="Hamada M."/>
            <person name="Saitou S."/>
            <person name="Enomoto N."/>
            <person name="Nanri K."/>
            <person name="Hidaka K."/>
            <person name="Miura T."/>
            <person name="Tamura T."/>
        </authorList>
    </citation>
    <scope>NUCLEOTIDE SEQUENCE [LARGE SCALE GENOMIC DNA]</scope>
    <source>
        <strain evidence="1 2">NBRC 112813</strain>
    </source>
</reference>
<evidence type="ECO:0000313" key="2">
    <source>
        <dbReference type="Proteomes" id="UP001209654"/>
    </source>
</evidence>
<comment type="caution">
    <text evidence="1">The sequence shown here is derived from an EMBL/GenBank/DDBJ whole genome shotgun (WGS) entry which is preliminary data.</text>
</comment>
<dbReference type="EMBL" id="BRVS01000013">
    <property type="protein sequence ID" value="GLB68181.1"/>
    <property type="molecule type" value="Genomic_DNA"/>
</dbReference>
<keyword evidence="2" id="KW-1185">Reference proteome</keyword>
<protein>
    <submittedName>
        <fullName evidence="1">Uncharacterized protein</fullName>
    </submittedName>
</protein>
<proteinExistence type="predicted"/>
<evidence type="ECO:0000313" key="1">
    <source>
        <dbReference type="EMBL" id="GLB68181.1"/>
    </source>
</evidence>
<dbReference type="RefSeq" id="WP_264796281.1">
    <property type="nucleotide sequence ID" value="NZ_BRVS01000013.1"/>
</dbReference>
<organism evidence="1 2">
    <name type="scientific">Arthrobacter mangrovi</name>
    <dbReference type="NCBI Taxonomy" id="2966350"/>
    <lineage>
        <taxon>Bacteria</taxon>
        <taxon>Bacillati</taxon>
        <taxon>Actinomycetota</taxon>
        <taxon>Actinomycetes</taxon>
        <taxon>Micrococcales</taxon>
        <taxon>Micrococcaceae</taxon>
        <taxon>Arthrobacter</taxon>
    </lineage>
</organism>
<sequence length="48" mass="5441">MGASDRDAAGKALYEERMKLLDGLGMPDAPPWEDLAEDVKERWRAYTD</sequence>
<dbReference type="Proteomes" id="UP001209654">
    <property type="component" value="Unassembled WGS sequence"/>
</dbReference>